<dbReference type="AlphaFoldDB" id="A0A4R5NRC3"/>
<dbReference type="RefSeq" id="WP_010620428.1">
    <property type="nucleotide sequence ID" value="NZ_CP042371.1"/>
</dbReference>
<feature type="transmembrane region" description="Helical" evidence="1">
    <location>
        <begin position="96"/>
        <end position="121"/>
    </location>
</feature>
<keyword evidence="1" id="KW-1133">Transmembrane helix</keyword>
<sequence>MKDKQVITWSFISMFIFMMINFLMSTPIVKITDRNLASSDIWKSTIFVLILYLIPIILAVLNWKASFYFLGLVITMYSLGLLNVILTMATKSDASLLIKVLMDIFSAAAIVANAYWLVLALRLRKEQKEKRRVELVAQYQKEHEQETSK</sequence>
<gene>
    <name evidence="2" type="ORF">C5L31_000540</name>
</gene>
<evidence type="ECO:0000313" key="3">
    <source>
        <dbReference type="Proteomes" id="UP000294854"/>
    </source>
</evidence>
<keyword evidence="1" id="KW-0812">Transmembrane</keyword>
<keyword evidence="3" id="KW-1185">Reference proteome</keyword>
<accession>A0A4R5NRC3</accession>
<dbReference type="Proteomes" id="UP000294854">
    <property type="component" value="Unassembled WGS sequence"/>
</dbReference>
<protein>
    <recommendedName>
        <fullName evidence="4">Integral membrane protein</fullName>
    </recommendedName>
</protein>
<comment type="caution">
    <text evidence="2">The sequence shown here is derived from an EMBL/GenBank/DDBJ whole genome shotgun (WGS) entry which is preliminary data.</text>
</comment>
<reference evidence="2 3" key="1">
    <citation type="journal article" date="2019" name="Appl. Microbiol. Biotechnol.">
        <title>Uncovering carbohydrate metabolism through a genotype-phenotype association study of 56 lactic acid bacteria genomes.</title>
        <authorList>
            <person name="Buron-Moles G."/>
            <person name="Chailyan A."/>
            <person name="Dolejs I."/>
            <person name="Forster J."/>
            <person name="Miks M.H."/>
        </authorList>
    </citation>
    <scope>NUCLEOTIDE SEQUENCE [LARGE SCALE GENOMIC DNA]</scope>
    <source>
        <strain evidence="2 3">ATCC 49373</strain>
    </source>
</reference>
<proteinExistence type="predicted"/>
<feature type="transmembrane region" description="Helical" evidence="1">
    <location>
        <begin position="68"/>
        <end position="90"/>
    </location>
</feature>
<dbReference type="STRING" id="1122149.FD44_GL000322"/>
<dbReference type="EMBL" id="PUFO01000029">
    <property type="protein sequence ID" value="TDG78945.1"/>
    <property type="molecule type" value="Genomic_DNA"/>
</dbReference>
<feature type="transmembrane region" description="Helical" evidence="1">
    <location>
        <begin position="41"/>
        <end position="61"/>
    </location>
</feature>
<name>A0A4R5NRC3_9LACO</name>
<dbReference type="OrthoDB" id="2294210at2"/>
<evidence type="ECO:0000256" key="1">
    <source>
        <dbReference type="SAM" id="Phobius"/>
    </source>
</evidence>
<evidence type="ECO:0008006" key="4">
    <source>
        <dbReference type="Google" id="ProtNLM"/>
    </source>
</evidence>
<feature type="transmembrane region" description="Helical" evidence="1">
    <location>
        <begin position="7"/>
        <end position="29"/>
    </location>
</feature>
<organism evidence="2 3">
    <name type="scientific">Secundilactobacillus malefermentans</name>
    <dbReference type="NCBI Taxonomy" id="176292"/>
    <lineage>
        <taxon>Bacteria</taxon>
        <taxon>Bacillati</taxon>
        <taxon>Bacillota</taxon>
        <taxon>Bacilli</taxon>
        <taxon>Lactobacillales</taxon>
        <taxon>Lactobacillaceae</taxon>
        <taxon>Secundilactobacillus</taxon>
    </lineage>
</organism>
<evidence type="ECO:0000313" key="2">
    <source>
        <dbReference type="EMBL" id="TDG78945.1"/>
    </source>
</evidence>
<keyword evidence="1" id="KW-0472">Membrane</keyword>